<name>A0ABX6P2H4_9BURK</name>
<proteinExistence type="predicted"/>
<dbReference type="Proteomes" id="UP000500826">
    <property type="component" value="Chromosome"/>
</dbReference>
<gene>
    <name evidence="1" type="ORF">HK414_11795</name>
</gene>
<organism evidence="1 2">
    <name type="scientific">Ramlibacter terrae</name>
    <dbReference type="NCBI Taxonomy" id="2732511"/>
    <lineage>
        <taxon>Bacteria</taxon>
        <taxon>Pseudomonadati</taxon>
        <taxon>Pseudomonadota</taxon>
        <taxon>Betaproteobacteria</taxon>
        <taxon>Burkholderiales</taxon>
        <taxon>Comamonadaceae</taxon>
        <taxon>Ramlibacter</taxon>
    </lineage>
</organism>
<dbReference type="EMBL" id="CP053418">
    <property type="protein sequence ID" value="QJW84267.1"/>
    <property type="molecule type" value="Genomic_DNA"/>
</dbReference>
<evidence type="ECO:0000313" key="1">
    <source>
        <dbReference type="EMBL" id="QJW84267.1"/>
    </source>
</evidence>
<sequence length="74" mass="8534">MQELHAGAQASQTYTAAPEELGLSWEWDPSTYGPGREGLRAYLEKEQPHLLRAYEADFLLEAVESTRRRLERTR</sequence>
<reference evidence="1 2" key="1">
    <citation type="submission" date="2020-05" db="EMBL/GenBank/DDBJ databases">
        <title>Ramlibacter rhizophilus sp. nov., isolated from rhizosphere soil of national flower Mugunghwa from South Korea.</title>
        <authorList>
            <person name="Zheng-Fei Y."/>
            <person name="Huan T."/>
        </authorList>
    </citation>
    <scope>NUCLEOTIDE SEQUENCE [LARGE SCALE GENOMIC DNA]</scope>
    <source>
        <strain evidence="1 2">H242</strain>
    </source>
</reference>
<reference evidence="1 2" key="2">
    <citation type="submission" date="2020-05" db="EMBL/GenBank/DDBJ databases">
        <authorList>
            <person name="Khan S.A."/>
            <person name="Jeon C.O."/>
            <person name="Chun B.H."/>
        </authorList>
    </citation>
    <scope>NUCLEOTIDE SEQUENCE [LARGE SCALE GENOMIC DNA]</scope>
    <source>
        <strain evidence="1 2">H242</strain>
    </source>
</reference>
<accession>A0ABX6P2H4</accession>
<evidence type="ECO:0000313" key="2">
    <source>
        <dbReference type="Proteomes" id="UP000500826"/>
    </source>
</evidence>
<keyword evidence="2" id="KW-1185">Reference proteome</keyword>
<protein>
    <submittedName>
        <fullName evidence="1">Uncharacterized protein</fullName>
    </submittedName>
</protein>